<dbReference type="InterPro" id="IPR011249">
    <property type="entry name" value="Metalloenz_LuxS/M16"/>
</dbReference>
<evidence type="ECO:0000259" key="3">
    <source>
        <dbReference type="Pfam" id="PF00675"/>
    </source>
</evidence>
<protein>
    <submittedName>
        <fullName evidence="5">Peptidase M16 domain protein</fullName>
    </submittedName>
</protein>
<dbReference type="GO" id="GO:0006508">
    <property type="term" value="P:proteolysis"/>
    <property type="evidence" value="ECO:0007669"/>
    <property type="project" value="InterPro"/>
</dbReference>
<reference evidence="5 6" key="2">
    <citation type="journal article" date="2011" name="Stand. Genomic Sci.">
        <title>Complete genome sequence of Mahella australiensis type strain (50-1 BON).</title>
        <authorList>
            <person name="Sikorski J."/>
            <person name="Teshima H."/>
            <person name="Nolan M."/>
            <person name="Lucas S."/>
            <person name="Hammon N."/>
            <person name="Deshpande S."/>
            <person name="Cheng J.F."/>
            <person name="Pitluck S."/>
            <person name="Liolios K."/>
            <person name="Pagani I."/>
            <person name="Ivanova N."/>
            <person name="Huntemann M."/>
            <person name="Mavromatis K."/>
            <person name="Ovchinikova G."/>
            <person name="Pati A."/>
            <person name="Tapia R."/>
            <person name="Han C."/>
            <person name="Goodwin L."/>
            <person name="Chen A."/>
            <person name="Palaniappan K."/>
            <person name="Land M."/>
            <person name="Hauser L."/>
            <person name="Ngatchou-Djao O.D."/>
            <person name="Rohde M."/>
            <person name="Pukall R."/>
            <person name="Spring S."/>
            <person name="Abt B."/>
            <person name="Goker M."/>
            <person name="Detter J.C."/>
            <person name="Woyke T."/>
            <person name="Bristow J."/>
            <person name="Markowitz V."/>
            <person name="Hugenholtz P."/>
            <person name="Eisen J.A."/>
            <person name="Kyrpides N.C."/>
            <person name="Klenk H.P."/>
            <person name="Lapidus A."/>
        </authorList>
    </citation>
    <scope>NUCLEOTIDE SEQUENCE [LARGE SCALE GENOMIC DNA]</scope>
    <source>
        <strain evidence="6">DSM 15567 / CIP 107919 / 50-1 BON</strain>
    </source>
</reference>
<sequence length="413" mass="46770">MYQRKLLPNGLRVVSERLPFFKSVSIGLWIGSGSINETLENNGVSHFIEHMIFKGTNRHSAKNIADIIDGVGGQINGFTAKECTCFYVKVMDEHIDVALDLLSDMVLNPKLSEDDIQKEKAVIAEEIHMAEDSPEDLVQELMAKAFFREHPLGMPILGNQYNVMNMDKRSIMEYYSEWYNPSNAVLAVAGSYDEDELVRCINKYFSKWNNNSKSKPIFPSHVVKPTVLKKEKPIEQIHCCISVEGLKQDDPDMYALLALNNIIGGGMSSRLFQKIREERGMAYSVFSYPSFYPNIGMFSVYAAINPSQINEVIYLIKEEIRNISKDGISHEEYKRAKEQLKGNYVLGLESTSNRMSALGRAELVMGRIFTPDEILQKIEDVTEEQMNVVASRLFNTDITCAAFVGSIPDDLHY</sequence>
<evidence type="ECO:0000313" key="5">
    <source>
        <dbReference type="EMBL" id="AEE96873.1"/>
    </source>
</evidence>
<dbReference type="InterPro" id="IPR001431">
    <property type="entry name" value="Pept_M16_Zn_BS"/>
</dbReference>
<evidence type="ECO:0000313" key="6">
    <source>
        <dbReference type="Proteomes" id="UP000008457"/>
    </source>
</evidence>
<dbReference type="InterPro" id="IPR007863">
    <property type="entry name" value="Peptidase_M16_C"/>
</dbReference>
<dbReference type="Proteomes" id="UP000008457">
    <property type="component" value="Chromosome"/>
</dbReference>
<dbReference type="PROSITE" id="PS00143">
    <property type="entry name" value="INSULINASE"/>
    <property type="match status" value="1"/>
</dbReference>
<dbReference type="InterPro" id="IPR050361">
    <property type="entry name" value="MPP/UQCRC_Complex"/>
</dbReference>
<feature type="domain" description="Peptidase M16 N-terminal" evidence="3">
    <location>
        <begin position="12"/>
        <end position="158"/>
    </location>
</feature>
<dbReference type="HOGENOM" id="CLU_009902_3_3_9"/>
<reference evidence="6" key="1">
    <citation type="submission" date="2010-11" db="EMBL/GenBank/DDBJ databases">
        <title>The complete genome of Mahella australiensis DSM 15567.</title>
        <authorList>
            <consortium name="US DOE Joint Genome Institute (JGI-PGF)"/>
            <person name="Lucas S."/>
            <person name="Copeland A."/>
            <person name="Lapidus A."/>
            <person name="Bruce D."/>
            <person name="Goodwin L."/>
            <person name="Pitluck S."/>
            <person name="Kyrpides N."/>
            <person name="Mavromatis K."/>
            <person name="Pagani I."/>
            <person name="Ivanova N."/>
            <person name="Teshima H."/>
            <person name="Brettin T."/>
            <person name="Detter J.C."/>
            <person name="Han C."/>
            <person name="Tapia R."/>
            <person name="Land M."/>
            <person name="Hauser L."/>
            <person name="Markowitz V."/>
            <person name="Cheng J.-F."/>
            <person name="Hugenholtz P."/>
            <person name="Woyke T."/>
            <person name="Wu D."/>
            <person name="Spring S."/>
            <person name="Pukall R."/>
            <person name="Steenblock K."/>
            <person name="Schneider S."/>
            <person name="Klenk H.-P."/>
            <person name="Eisen J.A."/>
        </authorList>
    </citation>
    <scope>NUCLEOTIDE SEQUENCE [LARGE SCALE GENOMIC DNA]</scope>
    <source>
        <strain evidence="6">DSM 15567 / CIP 107919 / 50-1 BON</strain>
    </source>
</reference>
<dbReference type="Gene3D" id="3.30.830.10">
    <property type="entry name" value="Metalloenzyme, LuxS/M16 peptidase-like"/>
    <property type="match status" value="2"/>
</dbReference>
<proteinExistence type="inferred from homology"/>
<dbReference type="AlphaFoldDB" id="F4A039"/>
<dbReference type="SUPFAM" id="SSF63411">
    <property type="entry name" value="LuxS/MPP-like metallohydrolase"/>
    <property type="match status" value="2"/>
</dbReference>
<dbReference type="PANTHER" id="PTHR11851">
    <property type="entry name" value="METALLOPROTEASE"/>
    <property type="match status" value="1"/>
</dbReference>
<dbReference type="STRING" id="697281.Mahau_1692"/>
<gene>
    <name evidence="5" type="ordered locus">Mahau_1692</name>
</gene>
<accession>F4A039</accession>
<keyword evidence="6" id="KW-1185">Reference proteome</keyword>
<dbReference type="GO" id="GO:0046872">
    <property type="term" value="F:metal ion binding"/>
    <property type="evidence" value="ECO:0007669"/>
    <property type="project" value="InterPro"/>
</dbReference>
<dbReference type="PANTHER" id="PTHR11851:SF49">
    <property type="entry name" value="MITOCHONDRIAL-PROCESSING PEPTIDASE SUBUNIT ALPHA"/>
    <property type="match status" value="1"/>
</dbReference>
<evidence type="ECO:0000256" key="1">
    <source>
        <dbReference type="ARBA" id="ARBA00007261"/>
    </source>
</evidence>
<dbReference type="EMBL" id="CP002360">
    <property type="protein sequence ID" value="AEE96873.1"/>
    <property type="molecule type" value="Genomic_DNA"/>
</dbReference>
<dbReference type="GO" id="GO:0004222">
    <property type="term" value="F:metalloendopeptidase activity"/>
    <property type="evidence" value="ECO:0007669"/>
    <property type="project" value="InterPro"/>
</dbReference>
<dbReference type="InterPro" id="IPR011765">
    <property type="entry name" value="Pept_M16_N"/>
</dbReference>
<dbReference type="KEGG" id="mas:Mahau_1692"/>
<evidence type="ECO:0000256" key="2">
    <source>
        <dbReference type="RuleBase" id="RU004447"/>
    </source>
</evidence>
<dbReference type="Pfam" id="PF05193">
    <property type="entry name" value="Peptidase_M16_C"/>
    <property type="match status" value="1"/>
</dbReference>
<name>F4A039_MAHA5</name>
<feature type="domain" description="Peptidase M16 C-terminal" evidence="4">
    <location>
        <begin position="168"/>
        <end position="340"/>
    </location>
</feature>
<dbReference type="OrthoDB" id="9811314at2"/>
<evidence type="ECO:0000259" key="4">
    <source>
        <dbReference type="Pfam" id="PF05193"/>
    </source>
</evidence>
<dbReference type="eggNOG" id="COG0612">
    <property type="taxonomic scope" value="Bacteria"/>
</dbReference>
<organism evidence="5 6">
    <name type="scientific">Mahella australiensis (strain DSM 15567 / CIP 107919 / 50-1 BON)</name>
    <dbReference type="NCBI Taxonomy" id="697281"/>
    <lineage>
        <taxon>Bacteria</taxon>
        <taxon>Bacillati</taxon>
        <taxon>Bacillota</taxon>
        <taxon>Clostridia</taxon>
        <taxon>Thermoanaerobacterales</taxon>
        <taxon>Thermoanaerobacterales Family IV. Incertae Sedis</taxon>
        <taxon>Mahella</taxon>
    </lineage>
</organism>
<dbReference type="FunFam" id="3.30.830.10:FF:000008">
    <property type="entry name" value="Mitochondrial-processing peptidase subunit beta"/>
    <property type="match status" value="1"/>
</dbReference>
<comment type="similarity">
    <text evidence="1 2">Belongs to the peptidase M16 family.</text>
</comment>
<dbReference type="Pfam" id="PF00675">
    <property type="entry name" value="Peptidase_M16"/>
    <property type="match status" value="1"/>
</dbReference>
<dbReference type="RefSeq" id="WP_013781301.1">
    <property type="nucleotide sequence ID" value="NC_015520.1"/>
</dbReference>